<feature type="domain" description="MPN" evidence="2">
    <location>
        <begin position="42"/>
        <end position="183"/>
    </location>
</feature>
<protein>
    <recommendedName>
        <fullName evidence="2">MPN domain-containing protein</fullName>
    </recommendedName>
</protein>
<evidence type="ECO:0000313" key="4">
    <source>
        <dbReference type="Proteomes" id="UP000008743"/>
    </source>
</evidence>
<dbReference type="Pfam" id="PF03665">
    <property type="entry name" value="UPF0172"/>
    <property type="match status" value="1"/>
</dbReference>
<accession>A0A0D2WL58</accession>
<organism evidence="3 4">
    <name type="scientific">Capsaspora owczarzaki (strain ATCC 30864)</name>
    <dbReference type="NCBI Taxonomy" id="595528"/>
    <lineage>
        <taxon>Eukaryota</taxon>
        <taxon>Filasterea</taxon>
        <taxon>Capsaspora</taxon>
    </lineage>
</organism>
<dbReference type="InterPro" id="IPR037518">
    <property type="entry name" value="MPN"/>
</dbReference>
<dbReference type="PROSITE" id="PS50249">
    <property type="entry name" value="MPN"/>
    <property type="match status" value="1"/>
</dbReference>
<dbReference type="EMBL" id="KE346362">
    <property type="protein sequence ID" value="KJE91225.1"/>
    <property type="molecule type" value="Genomic_DNA"/>
</dbReference>
<keyword evidence="4" id="KW-1185">Reference proteome</keyword>
<dbReference type="PhylomeDB" id="A0A0D2WL58"/>
<evidence type="ECO:0000256" key="1">
    <source>
        <dbReference type="ARBA" id="ARBA00007461"/>
    </source>
</evidence>
<dbReference type="STRING" id="595528.A0A0D2WL58"/>
<dbReference type="InParanoid" id="A0A0D2WL58"/>
<dbReference type="OrthoDB" id="194468at2759"/>
<comment type="similarity">
    <text evidence="1">Belongs to the EMC8/EMC9 family.</text>
</comment>
<dbReference type="CDD" id="cd08060">
    <property type="entry name" value="MPN_UPF0172"/>
    <property type="match status" value="1"/>
</dbReference>
<dbReference type="InterPro" id="IPR005366">
    <property type="entry name" value="EMC8/9"/>
</dbReference>
<reference evidence="4" key="1">
    <citation type="submission" date="2011-02" db="EMBL/GenBank/DDBJ databases">
        <title>The Genome Sequence of Capsaspora owczarzaki ATCC 30864.</title>
        <authorList>
            <person name="Russ C."/>
            <person name="Cuomo C."/>
            <person name="Burger G."/>
            <person name="Gray M.W."/>
            <person name="Holland P.W.H."/>
            <person name="King N."/>
            <person name="Lang F.B.F."/>
            <person name="Roger A.J."/>
            <person name="Ruiz-Trillo I."/>
            <person name="Young S.K."/>
            <person name="Zeng Q."/>
            <person name="Gargeya S."/>
            <person name="Alvarado L."/>
            <person name="Berlin A."/>
            <person name="Chapman S.B."/>
            <person name="Chen Z."/>
            <person name="Freedman E."/>
            <person name="Gellesch M."/>
            <person name="Goldberg J."/>
            <person name="Griggs A."/>
            <person name="Gujja S."/>
            <person name="Heilman E."/>
            <person name="Heiman D."/>
            <person name="Howarth C."/>
            <person name="Mehta T."/>
            <person name="Neiman D."/>
            <person name="Pearson M."/>
            <person name="Roberts A."/>
            <person name="Saif S."/>
            <person name="Shea T."/>
            <person name="Shenoy N."/>
            <person name="Sisk P."/>
            <person name="Stolte C."/>
            <person name="Sykes S."/>
            <person name="White J."/>
            <person name="Yandava C."/>
            <person name="Haas B."/>
            <person name="Nusbaum C."/>
            <person name="Birren B."/>
        </authorList>
    </citation>
    <scope>NUCLEOTIDE SEQUENCE</scope>
    <source>
        <strain evidence="4">ATCC 30864</strain>
    </source>
</reference>
<dbReference type="Proteomes" id="UP000008743">
    <property type="component" value="Unassembled WGS sequence"/>
</dbReference>
<evidence type="ECO:0000259" key="2">
    <source>
        <dbReference type="PROSITE" id="PS50249"/>
    </source>
</evidence>
<gene>
    <name evidence="3" type="ORF">CAOG_002391</name>
</gene>
<evidence type="ECO:0000313" key="3">
    <source>
        <dbReference type="EMBL" id="KJE91225.1"/>
    </source>
</evidence>
<dbReference type="PANTHER" id="PTHR12941">
    <property type="entry name" value="ER MEMBRANE PROTEIN COMPLEX"/>
    <property type="match status" value="1"/>
</dbReference>
<name>A0A0D2WL58_CAPO3</name>
<dbReference type="PANTHER" id="PTHR12941:SF10">
    <property type="entry name" value="ER MEMBRANE PROTEIN COMPLEX SUBUNIT 8_9 HOMOLOG"/>
    <property type="match status" value="1"/>
</dbReference>
<sequence>MHGFCSDVVPTLERTSNIWTRSPFEERFTFQVRLHSSTMRTVQLARDAYAKIILHAARFPSSGVNGILLGTPIDASTAGSSKRDFKVTDAIPLFHSQLNLAPMLEFALHAVYAYAQKHQLSIVGYYQASETIGSGSITGLAQVVGDRIRALFPDAVVFMVDNRSIDHQEGNLALNPFIHTGSAWRQEAESSNELRLSPIDPETPKFVVDHIKRKTFRDIVDFQTHLEDVSLDWLNPKLFS</sequence>
<dbReference type="AlphaFoldDB" id="A0A0D2WL58"/>
<dbReference type="GO" id="GO:0072546">
    <property type="term" value="C:EMC complex"/>
    <property type="evidence" value="ECO:0007669"/>
    <property type="project" value="InterPro"/>
</dbReference>
<dbReference type="eggNOG" id="KOG3289">
    <property type="taxonomic scope" value="Eukaryota"/>
</dbReference>
<proteinExistence type="inferred from homology"/>
<dbReference type="Gene3D" id="3.40.140.10">
    <property type="entry name" value="Cytidine Deaminase, domain 2"/>
    <property type="match status" value="1"/>
</dbReference>